<dbReference type="Gene3D" id="3.40.50.880">
    <property type="match status" value="1"/>
</dbReference>
<dbReference type="InterPro" id="IPR044992">
    <property type="entry name" value="ChyE-like"/>
</dbReference>
<feature type="domain" description="Glutamine amidotransferase" evidence="1">
    <location>
        <begin position="60"/>
        <end position="187"/>
    </location>
</feature>
<dbReference type="Pfam" id="PF00117">
    <property type="entry name" value="GATase"/>
    <property type="match status" value="1"/>
</dbReference>
<dbReference type="InterPro" id="IPR017926">
    <property type="entry name" value="GATASE"/>
</dbReference>
<name>A0A6J4UJW8_9ACTN</name>
<organism evidence="2">
    <name type="scientific">uncultured Thermoleophilia bacterium</name>
    <dbReference type="NCBI Taxonomy" id="1497501"/>
    <lineage>
        <taxon>Bacteria</taxon>
        <taxon>Bacillati</taxon>
        <taxon>Actinomycetota</taxon>
        <taxon>Thermoleophilia</taxon>
        <taxon>environmental samples</taxon>
    </lineage>
</organism>
<evidence type="ECO:0000313" key="2">
    <source>
        <dbReference type="EMBL" id="CAA9551456.1"/>
    </source>
</evidence>
<dbReference type="GO" id="GO:0005829">
    <property type="term" value="C:cytosol"/>
    <property type="evidence" value="ECO:0007669"/>
    <property type="project" value="TreeGrafter"/>
</dbReference>
<dbReference type="PROSITE" id="PS51273">
    <property type="entry name" value="GATASE_TYPE_1"/>
    <property type="match status" value="1"/>
</dbReference>
<dbReference type="PANTHER" id="PTHR42695">
    <property type="entry name" value="GLUTAMINE AMIDOTRANSFERASE YLR126C-RELATED"/>
    <property type="match status" value="1"/>
</dbReference>
<proteinExistence type="predicted"/>
<dbReference type="PANTHER" id="PTHR42695:SF5">
    <property type="entry name" value="GLUTAMINE AMIDOTRANSFERASE YLR126C-RELATED"/>
    <property type="match status" value="1"/>
</dbReference>
<dbReference type="SUPFAM" id="SSF52317">
    <property type="entry name" value="Class I glutamine amidotransferase-like"/>
    <property type="match status" value="1"/>
</dbReference>
<accession>A0A6J4UJW8</accession>
<dbReference type="EMBL" id="CADCWC010000425">
    <property type="protein sequence ID" value="CAA9551456.1"/>
    <property type="molecule type" value="Genomic_DNA"/>
</dbReference>
<gene>
    <name evidence="2" type="ORF">AVDCRST_MAG79-2735</name>
</gene>
<evidence type="ECO:0000259" key="1">
    <source>
        <dbReference type="Pfam" id="PF00117"/>
    </source>
</evidence>
<dbReference type="InterPro" id="IPR029062">
    <property type="entry name" value="Class_I_gatase-like"/>
</dbReference>
<protein>
    <recommendedName>
        <fullName evidence="1">Glutamine amidotransferase domain-containing protein</fullName>
    </recommendedName>
</protein>
<sequence>MTAVGASPEARVVLIRHDDGPPDDRVFTYLASHGFAPDIRRPYAGDRLGRPDGSVVGTVLYGGPFPVFETARHPFLRDEHRWLEACIDRQLPVLGICQGAQSIAATLGARCGPRPGEPHEFGYYRVHPTPAGTSFLPGPLHVAQSHFHEFETPEGGELLAWSDLFPQQAFRYGRSTFALQFHAEVTTEGFRRWQERPGAPYGRPGAQTRAEQDRLMDEHDARQAAWFSGFLGDLFGVAAATPSRHSSANDPVTISPAGS</sequence>
<dbReference type="CDD" id="cd01741">
    <property type="entry name" value="GATase1_1"/>
    <property type="match status" value="1"/>
</dbReference>
<reference evidence="2" key="1">
    <citation type="submission" date="2020-02" db="EMBL/GenBank/DDBJ databases">
        <authorList>
            <person name="Meier V. D."/>
        </authorList>
    </citation>
    <scope>NUCLEOTIDE SEQUENCE</scope>
    <source>
        <strain evidence="2">AVDCRST_MAG79</strain>
    </source>
</reference>
<dbReference type="AlphaFoldDB" id="A0A6J4UJW8"/>